<comment type="similarity">
    <text evidence="1">Belongs to the LysR transcriptional regulatory family.</text>
</comment>
<dbReference type="EMBL" id="JABFDB010000016">
    <property type="protein sequence ID" value="NYZ22269.1"/>
    <property type="molecule type" value="Genomic_DNA"/>
</dbReference>
<feature type="domain" description="HTH lysR-type" evidence="5">
    <location>
        <begin position="1"/>
        <end position="57"/>
    </location>
</feature>
<evidence type="ECO:0000256" key="4">
    <source>
        <dbReference type="ARBA" id="ARBA00023163"/>
    </source>
</evidence>
<dbReference type="SUPFAM" id="SSF53850">
    <property type="entry name" value="Periplasmic binding protein-like II"/>
    <property type="match status" value="1"/>
</dbReference>
<dbReference type="Gene3D" id="3.40.190.290">
    <property type="match status" value="1"/>
</dbReference>
<gene>
    <name evidence="6" type="ORF">HND93_21360</name>
</gene>
<dbReference type="InterPro" id="IPR005119">
    <property type="entry name" value="LysR_subst-bd"/>
</dbReference>
<keyword evidence="3" id="KW-0238">DNA-binding</keyword>
<comment type="caution">
    <text evidence="6">The sequence shown here is derived from an EMBL/GenBank/DDBJ whole genome shotgun (WGS) entry which is preliminary data.</text>
</comment>
<evidence type="ECO:0000256" key="3">
    <source>
        <dbReference type="ARBA" id="ARBA00023125"/>
    </source>
</evidence>
<reference evidence="6 7" key="1">
    <citation type="submission" date="2020-05" db="EMBL/GenBank/DDBJ databases">
        <title>Azospirillum oleiclasticum sp. nov, a nitrogen-fixing and heavy crude oil-emulsifying bacterium isolated from the crude oil of Yumen Oilfield.</title>
        <authorList>
            <person name="Wu D."/>
            <person name="Cai M."/>
            <person name="Zhang X."/>
        </authorList>
    </citation>
    <scope>NUCLEOTIDE SEQUENCE [LARGE SCALE GENOMIC DNA]</scope>
    <source>
        <strain evidence="6 7">ROY-1-1-2</strain>
    </source>
</reference>
<dbReference type="SUPFAM" id="SSF46785">
    <property type="entry name" value="Winged helix' DNA-binding domain"/>
    <property type="match status" value="1"/>
</dbReference>
<dbReference type="PANTHER" id="PTHR30419">
    <property type="entry name" value="HTH-TYPE TRANSCRIPTIONAL REGULATOR YBHD"/>
    <property type="match status" value="1"/>
</dbReference>
<proteinExistence type="inferred from homology"/>
<evidence type="ECO:0000313" key="6">
    <source>
        <dbReference type="EMBL" id="NYZ22269.1"/>
    </source>
</evidence>
<name>A0ABX2TDM5_9PROT</name>
<dbReference type="Proteomes" id="UP000584642">
    <property type="component" value="Unassembled WGS sequence"/>
</dbReference>
<dbReference type="RefSeq" id="WP_180284041.1">
    <property type="nucleotide sequence ID" value="NZ_JABFDB010000016.1"/>
</dbReference>
<dbReference type="Pfam" id="PF00126">
    <property type="entry name" value="HTH_1"/>
    <property type="match status" value="1"/>
</dbReference>
<accession>A0ABX2TDM5</accession>
<evidence type="ECO:0000256" key="1">
    <source>
        <dbReference type="ARBA" id="ARBA00009437"/>
    </source>
</evidence>
<keyword evidence="2" id="KW-0805">Transcription regulation</keyword>
<evidence type="ECO:0000256" key="2">
    <source>
        <dbReference type="ARBA" id="ARBA00023015"/>
    </source>
</evidence>
<protein>
    <submittedName>
        <fullName evidence="6">LysR family transcriptional regulator</fullName>
    </submittedName>
</protein>
<evidence type="ECO:0000313" key="7">
    <source>
        <dbReference type="Proteomes" id="UP000584642"/>
    </source>
</evidence>
<evidence type="ECO:0000259" key="5">
    <source>
        <dbReference type="PROSITE" id="PS50931"/>
    </source>
</evidence>
<dbReference type="PANTHER" id="PTHR30419:SF31">
    <property type="entry name" value="BLR3139 PROTEIN"/>
    <property type="match status" value="1"/>
</dbReference>
<keyword evidence="4" id="KW-0804">Transcription</keyword>
<dbReference type="InterPro" id="IPR036390">
    <property type="entry name" value="WH_DNA-bd_sf"/>
</dbReference>
<sequence length="319" mass="34584">MFRKFVYLLALAREQHFGRAAEACHVSQPTLSNAIRQLEEDLQVPIVERGQKFGGFTPEGLKVLEYARRILAERDGLRQELAALAEGVSGHLRIGAIPTALPAVTPLLARFGERFPQIRASVSSHSSRDIQRELDEFSLDAAVTYLDNEPLNNVRMVPLYSERYYLLAPRAMLAGIVPEGAERVPWGAASALRLCLLTPDMQNRRIADSAFRMAGRTVEPVIETNSIITLYTAARYGTCASVVPGLLLTVVSPHPDLLLLPLTEPDLTYVVGVAYADREPPAPLSKALATVAGEEAVTGRIAAAVAGALAAWTRPGTPP</sequence>
<dbReference type="InterPro" id="IPR050950">
    <property type="entry name" value="HTH-type_LysR_regulators"/>
</dbReference>
<dbReference type="Pfam" id="PF03466">
    <property type="entry name" value="LysR_substrate"/>
    <property type="match status" value="1"/>
</dbReference>
<dbReference type="PRINTS" id="PR00039">
    <property type="entry name" value="HTHLYSR"/>
</dbReference>
<dbReference type="InterPro" id="IPR000847">
    <property type="entry name" value="LysR_HTH_N"/>
</dbReference>
<dbReference type="Gene3D" id="1.10.10.10">
    <property type="entry name" value="Winged helix-like DNA-binding domain superfamily/Winged helix DNA-binding domain"/>
    <property type="match status" value="1"/>
</dbReference>
<dbReference type="InterPro" id="IPR036388">
    <property type="entry name" value="WH-like_DNA-bd_sf"/>
</dbReference>
<dbReference type="CDD" id="cd05466">
    <property type="entry name" value="PBP2_LTTR_substrate"/>
    <property type="match status" value="1"/>
</dbReference>
<dbReference type="PROSITE" id="PS50931">
    <property type="entry name" value="HTH_LYSR"/>
    <property type="match status" value="1"/>
</dbReference>
<keyword evidence="7" id="KW-1185">Reference proteome</keyword>
<organism evidence="6 7">
    <name type="scientific">Azospirillum oleiclasticum</name>
    <dbReference type="NCBI Taxonomy" id="2735135"/>
    <lineage>
        <taxon>Bacteria</taxon>
        <taxon>Pseudomonadati</taxon>
        <taxon>Pseudomonadota</taxon>
        <taxon>Alphaproteobacteria</taxon>
        <taxon>Rhodospirillales</taxon>
        <taxon>Azospirillaceae</taxon>
        <taxon>Azospirillum</taxon>
    </lineage>
</organism>